<dbReference type="InterPro" id="IPR027054">
    <property type="entry name" value="ALG2"/>
</dbReference>
<accession>A0A126PYN3</accession>
<dbReference type="GO" id="GO:0004378">
    <property type="term" value="F:GDP-Man:Man(1)GlcNAc(2)-PP-Dol alpha-1,3-mannosyltransferase activity"/>
    <property type="evidence" value="ECO:0007669"/>
    <property type="project" value="InterPro"/>
</dbReference>
<evidence type="ECO:0000259" key="2">
    <source>
        <dbReference type="Pfam" id="PF00534"/>
    </source>
</evidence>
<dbReference type="AlphaFoldDB" id="A0A126PYN3"/>
<organism evidence="3 4">
    <name type="scientific">Alteromonas macleodii</name>
    <name type="common">Pseudoalteromonas macleodii</name>
    <dbReference type="NCBI Taxonomy" id="28108"/>
    <lineage>
        <taxon>Bacteria</taxon>
        <taxon>Pseudomonadati</taxon>
        <taxon>Pseudomonadota</taxon>
        <taxon>Gammaproteobacteria</taxon>
        <taxon>Alteromonadales</taxon>
        <taxon>Alteromonadaceae</taxon>
        <taxon>Alteromonas/Salinimonas group</taxon>
        <taxon>Alteromonas</taxon>
    </lineage>
</organism>
<reference evidence="3 4" key="1">
    <citation type="submission" date="2015-12" db="EMBL/GenBank/DDBJ databases">
        <authorList>
            <person name="Shamseldin A."/>
            <person name="Moawad H."/>
            <person name="Abd El-Rahim W.M."/>
            <person name="Sadowsky M.J."/>
        </authorList>
    </citation>
    <scope>NUCLEOTIDE SEQUENCE [LARGE SCALE GENOMIC DNA]</scope>
    <source>
        <strain evidence="3 4">D7</strain>
    </source>
</reference>
<feature type="domain" description="Glycosyl transferase family 1" evidence="2">
    <location>
        <begin position="200"/>
        <end position="357"/>
    </location>
</feature>
<keyword evidence="1" id="KW-0808">Transferase</keyword>
<dbReference type="PANTHER" id="PTHR45918">
    <property type="entry name" value="ALPHA-1,3/1,6-MANNOSYLTRANSFERASE ALG2"/>
    <property type="match status" value="1"/>
</dbReference>
<dbReference type="RefSeq" id="WP_061094787.1">
    <property type="nucleotide sequence ID" value="NZ_CP014323.1"/>
</dbReference>
<dbReference type="SUPFAM" id="SSF53756">
    <property type="entry name" value="UDP-Glycosyltransferase/glycogen phosphorylase"/>
    <property type="match status" value="1"/>
</dbReference>
<dbReference type="Pfam" id="PF00534">
    <property type="entry name" value="Glycos_transf_1"/>
    <property type="match status" value="1"/>
</dbReference>
<evidence type="ECO:0000313" key="4">
    <source>
        <dbReference type="Proteomes" id="UP000063991"/>
    </source>
</evidence>
<gene>
    <name evidence="3" type="ORF">AVL55_08230</name>
</gene>
<name>A0A126PYN3_ALTMA</name>
<evidence type="ECO:0000256" key="1">
    <source>
        <dbReference type="ARBA" id="ARBA00022679"/>
    </source>
</evidence>
<dbReference type="Proteomes" id="UP000063991">
    <property type="component" value="Chromosome"/>
</dbReference>
<dbReference type="OrthoDB" id="9802525at2"/>
<dbReference type="PANTHER" id="PTHR45918:SF1">
    <property type="entry name" value="ALPHA-1,3_1,6-MANNOSYLTRANSFERASE ALG2"/>
    <property type="match status" value="1"/>
</dbReference>
<dbReference type="GO" id="GO:0012505">
    <property type="term" value="C:endomembrane system"/>
    <property type="evidence" value="ECO:0007669"/>
    <property type="project" value="TreeGrafter"/>
</dbReference>
<dbReference type="EMBL" id="CP014323">
    <property type="protein sequence ID" value="AMJ98147.1"/>
    <property type="molecule type" value="Genomic_DNA"/>
</dbReference>
<dbReference type="Gene3D" id="3.40.50.2000">
    <property type="entry name" value="Glycogen Phosphorylase B"/>
    <property type="match status" value="2"/>
</dbReference>
<dbReference type="InterPro" id="IPR001296">
    <property type="entry name" value="Glyco_trans_1"/>
</dbReference>
<sequence>MKIALYQPWIYLHGGLEKSLLEVVTRSQHDWVVFTGHYEPENTFPEFKNVDVRVLNSTSVKRTLFGTLISAFHIARQKIPAEDFDAVVVWCDGLGDFISFRNHSLPLMNICSTPLRAAFDPVYERQVLANSGFLYHLSYKLFKFGFKIVDKAAWRYFDSIITTSTEVKNRIIEGELCTDESRMVMAYPGIEFKSSLEDVTYEPFILLPGRIMWTKNIQLAISAFLKADLNTPWKLKIAGFLDEKSQTYLEELKELANRSSNIEFIISPSHQELSLLYKQTAFCLFPPLNEDWGIVPLESMNHAKAVIANASGGPKESIENKKTGFLLQPEVDAWAKKIRLLAGDIPLCKSMGINANERVKSFSWSEFVKRIDNTLSNIIKE</sequence>
<proteinExistence type="predicted"/>
<evidence type="ECO:0000313" key="3">
    <source>
        <dbReference type="EMBL" id="AMJ98147.1"/>
    </source>
</evidence>
<protein>
    <recommendedName>
        <fullName evidence="2">Glycosyl transferase family 1 domain-containing protein</fullName>
    </recommendedName>
</protein>